<dbReference type="GO" id="GO:0031505">
    <property type="term" value="P:fungal-type cell wall organization"/>
    <property type="evidence" value="ECO:0007669"/>
    <property type="project" value="TreeGrafter"/>
</dbReference>
<feature type="chain" id="PRO_5019316182" evidence="3">
    <location>
        <begin position="19"/>
        <end position="311"/>
    </location>
</feature>
<dbReference type="Pfam" id="PF06687">
    <property type="entry name" value="SUR7"/>
    <property type="match status" value="1"/>
</dbReference>
<evidence type="ECO:0000256" key="1">
    <source>
        <dbReference type="SAM" id="MobiDB-lite"/>
    </source>
</evidence>
<proteinExistence type="predicted"/>
<feature type="signal peptide" evidence="3">
    <location>
        <begin position="1"/>
        <end position="18"/>
    </location>
</feature>
<comment type="caution">
    <text evidence="4">The sequence shown here is derived from an EMBL/GenBank/DDBJ whole genome shotgun (WGS) entry which is preliminary data.</text>
</comment>
<feature type="compositionally biased region" description="Polar residues" evidence="1">
    <location>
        <begin position="293"/>
        <end position="311"/>
    </location>
</feature>
<dbReference type="InterPro" id="IPR052413">
    <property type="entry name" value="SUR7_domain"/>
</dbReference>
<gene>
    <name evidence="4" type="ORF">GcM3_112012</name>
</gene>
<dbReference type="GO" id="GO:0051285">
    <property type="term" value="C:cell cortex of cell tip"/>
    <property type="evidence" value="ECO:0007669"/>
    <property type="project" value="TreeGrafter"/>
</dbReference>
<keyword evidence="2" id="KW-0472">Membrane</keyword>
<keyword evidence="5" id="KW-1185">Reference proteome</keyword>
<dbReference type="PANTHER" id="PTHR28019:SF3">
    <property type="entry name" value="INTEGRAL MEMBRANE PROTEIN (AFU_ORTHOLOGUE AFUA_6G07470)"/>
    <property type="match status" value="1"/>
</dbReference>
<name>A0A420I8U3_9PEZI</name>
<evidence type="ECO:0000313" key="5">
    <source>
        <dbReference type="Proteomes" id="UP000283383"/>
    </source>
</evidence>
<keyword evidence="2" id="KW-1133">Transmembrane helix</keyword>
<evidence type="ECO:0000313" key="4">
    <source>
        <dbReference type="EMBL" id="RKF66754.1"/>
    </source>
</evidence>
<feature type="transmembrane region" description="Helical" evidence="2">
    <location>
        <begin position="172"/>
        <end position="193"/>
    </location>
</feature>
<organism evidence="4 5">
    <name type="scientific">Golovinomyces cichoracearum</name>
    <dbReference type="NCBI Taxonomy" id="62708"/>
    <lineage>
        <taxon>Eukaryota</taxon>
        <taxon>Fungi</taxon>
        <taxon>Dikarya</taxon>
        <taxon>Ascomycota</taxon>
        <taxon>Pezizomycotina</taxon>
        <taxon>Leotiomycetes</taxon>
        <taxon>Erysiphales</taxon>
        <taxon>Erysiphaceae</taxon>
        <taxon>Golovinomyces</taxon>
    </lineage>
</organism>
<dbReference type="AlphaFoldDB" id="A0A420I8U3"/>
<protein>
    <submittedName>
        <fullName evidence="4">Putative integral membrane protein</fullName>
    </submittedName>
</protein>
<evidence type="ECO:0000256" key="2">
    <source>
        <dbReference type="SAM" id="Phobius"/>
    </source>
</evidence>
<reference evidence="4 5" key="1">
    <citation type="journal article" date="2018" name="BMC Genomics">
        <title>Comparative genome analyses reveal sequence features reflecting distinct modes of host-adaptation between dicot and monocot powdery mildew.</title>
        <authorList>
            <person name="Wu Y."/>
            <person name="Ma X."/>
            <person name="Pan Z."/>
            <person name="Kale S.D."/>
            <person name="Song Y."/>
            <person name="King H."/>
            <person name="Zhang Q."/>
            <person name="Presley C."/>
            <person name="Deng X."/>
            <person name="Wei C.I."/>
            <person name="Xiao S."/>
        </authorList>
    </citation>
    <scope>NUCLEOTIDE SEQUENCE [LARGE SCALE GENOMIC DNA]</scope>
    <source>
        <strain evidence="4">UMSG3</strain>
    </source>
</reference>
<dbReference type="EMBL" id="MCBQ01011207">
    <property type="protein sequence ID" value="RKF66754.1"/>
    <property type="molecule type" value="Genomic_DNA"/>
</dbReference>
<sequence length="311" mass="32682">MGFGRFISVLLPLGLTLASLICILSVCLAGITSNSLNMLEISTANFSASSSSFDNLANEIIARDIGFPDFSNLLPPNLLPKVEAAAGLSGENFTAKTLGLADKYKVYLWNYCRIVGAESNCTDAKLNWAAEALDSKIIEQNTLASAGTNITLPEEMKAALKSFVFVSKLTQLLYISALVSGGTEFIFGIFAIFSRAGSCLTLLVSGIATFTILISSIVATVQTTVVTAALEGTARAFGVESKINVQFLATTYLAVALSVGAGVFWSLTSCCCAAGSSRSRNSGGNKGPDTEKYGSNTPYSRMNDSQTSGLK</sequence>
<dbReference type="PANTHER" id="PTHR28019">
    <property type="entry name" value="CELL MEMBRANE PROTEIN YLR413W-RELATED"/>
    <property type="match status" value="1"/>
</dbReference>
<dbReference type="InterPro" id="IPR009571">
    <property type="entry name" value="SUR7/Rim9-like_fungi"/>
</dbReference>
<feature type="transmembrane region" description="Helical" evidence="2">
    <location>
        <begin position="252"/>
        <end position="276"/>
    </location>
</feature>
<dbReference type="GO" id="GO:0005886">
    <property type="term" value="C:plasma membrane"/>
    <property type="evidence" value="ECO:0007669"/>
    <property type="project" value="InterPro"/>
</dbReference>
<feature type="transmembrane region" description="Helical" evidence="2">
    <location>
        <begin position="200"/>
        <end position="221"/>
    </location>
</feature>
<feature type="region of interest" description="Disordered" evidence="1">
    <location>
        <begin position="275"/>
        <end position="311"/>
    </location>
</feature>
<accession>A0A420I8U3</accession>
<keyword evidence="3" id="KW-0732">Signal</keyword>
<dbReference type="Proteomes" id="UP000283383">
    <property type="component" value="Unassembled WGS sequence"/>
</dbReference>
<evidence type="ECO:0000256" key="3">
    <source>
        <dbReference type="SAM" id="SignalP"/>
    </source>
</evidence>
<keyword evidence="2" id="KW-0812">Transmembrane</keyword>